<keyword evidence="7" id="KW-1185">Reference proteome</keyword>
<evidence type="ECO:0000256" key="3">
    <source>
        <dbReference type="ARBA" id="ARBA00022801"/>
    </source>
</evidence>
<keyword evidence="2 5" id="KW-0732">Signal</keyword>
<dbReference type="PANTHER" id="PTHR33938">
    <property type="entry name" value="FERULOYL ESTERASE B-RELATED"/>
    <property type="match status" value="1"/>
</dbReference>
<protein>
    <recommendedName>
        <fullName evidence="5">Carboxylic ester hydrolase</fullName>
        <ecNumber evidence="5">3.1.1.-</ecNumber>
    </recommendedName>
</protein>
<dbReference type="AlphaFoldDB" id="A0AA38RZV7"/>
<proteinExistence type="inferred from homology"/>
<keyword evidence="3 5" id="KW-0378">Hydrolase</keyword>
<evidence type="ECO:0000313" key="6">
    <source>
        <dbReference type="EMBL" id="KAJ9161724.1"/>
    </source>
</evidence>
<keyword evidence="1" id="KW-0719">Serine esterase</keyword>
<dbReference type="PANTHER" id="PTHR33938:SF2">
    <property type="entry name" value="CARBOXYLIC ESTER HYDROLASE"/>
    <property type="match status" value="1"/>
</dbReference>
<dbReference type="InterPro" id="IPR011118">
    <property type="entry name" value="Tannase/feruloyl_esterase"/>
</dbReference>
<comment type="caution">
    <text evidence="6">The sequence shown here is derived from an EMBL/GenBank/DDBJ whole genome shotgun (WGS) entry which is preliminary data.</text>
</comment>
<dbReference type="Proteomes" id="UP001174691">
    <property type="component" value="Unassembled WGS sequence"/>
</dbReference>
<evidence type="ECO:0000256" key="1">
    <source>
        <dbReference type="ARBA" id="ARBA00022487"/>
    </source>
</evidence>
<comment type="similarity">
    <text evidence="5">Belongs to the tannase family.</text>
</comment>
<evidence type="ECO:0000256" key="4">
    <source>
        <dbReference type="ARBA" id="ARBA00023157"/>
    </source>
</evidence>
<dbReference type="GO" id="GO:0052689">
    <property type="term" value="F:carboxylic ester hydrolase activity"/>
    <property type="evidence" value="ECO:0007669"/>
    <property type="project" value="UniProtKB-KW"/>
</dbReference>
<sequence>MARGASLIGAVLALALGVLAIPAVSDSAAHFKCVAATFKCLLPKGATLENVTAVPDGGSFGEGAADIPYPTNPTGLPELCAVIIKVVSSPHSSYRFGLFLPTTWNSKFLAVGNGGFAGGINWLDMTNGPHFGFATISTDLGHSSASTDLSWGLENPEGRTDFGWRALHGSVQLGKQITEGYYKRPLKYSYYSGCSTGGRQGLKEIQMFPDSFDGILVGAAAYYTSHLSNYVTKVGLYNLPVEDPKHINWTLFPAIGETVASQCDMADGVADGIISSPERCTFDFSKIACGTATDPTWCLTPPQIQTAKNIYSDYRSSTTKEFLYPGLNLGSEAQWWILLADIKPTDFGTGYARYFLLNDPNWDWHNYDDSLVTLAEKTDPGQSTAIKYDTRGGAAKSSSTFGGLLKTQDFFRYFQIPGMQHCLGTVVDAPWAIGSASQNIVLGNGTNYWSVPGFVDEGHDALLALDSWVERGRAVDKIIATTWRNSVDPASGVLRQRPLCPWPQKAVYNEHGDVNVAESWSCK</sequence>
<feature type="chain" id="PRO_5041481022" description="Carboxylic ester hydrolase" evidence="5">
    <location>
        <begin position="21"/>
        <end position="523"/>
    </location>
</feature>
<dbReference type="EC" id="3.1.1.-" evidence="5"/>
<accession>A0AA38RZV7</accession>
<gene>
    <name evidence="6" type="ORF">NKR19_g1938</name>
</gene>
<name>A0AA38RZV7_9PEZI</name>
<dbReference type="EMBL" id="JANBVN010000019">
    <property type="protein sequence ID" value="KAJ9161724.1"/>
    <property type="molecule type" value="Genomic_DNA"/>
</dbReference>
<reference evidence="6" key="1">
    <citation type="submission" date="2022-07" db="EMBL/GenBank/DDBJ databases">
        <title>Fungi with potential for degradation of polypropylene.</title>
        <authorList>
            <person name="Gostincar C."/>
        </authorList>
    </citation>
    <scope>NUCLEOTIDE SEQUENCE</scope>
    <source>
        <strain evidence="6">EXF-13287</strain>
    </source>
</reference>
<evidence type="ECO:0000256" key="5">
    <source>
        <dbReference type="RuleBase" id="RU361238"/>
    </source>
</evidence>
<evidence type="ECO:0000256" key="2">
    <source>
        <dbReference type="ARBA" id="ARBA00022729"/>
    </source>
</evidence>
<dbReference type="Pfam" id="PF07519">
    <property type="entry name" value="Tannase"/>
    <property type="match status" value="2"/>
</dbReference>
<keyword evidence="4" id="KW-1015">Disulfide bond</keyword>
<feature type="signal peptide" evidence="5">
    <location>
        <begin position="1"/>
        <end position="20"/>
    </location>
</feature>
<organism evidence="6 7">
    <name type="scientific">Coniochaeta hoffmannii</name>
    <dbReference type="NCBI Taxonomy" id="91930"/>
    <lineage>
        <taxon>Eukaryota</taxon>
        <taxon>Fungi</taxon>
        <taxon>Dikarya</taxon>
        <taxon>Ascomycota</taxon>
        <taxon>Pezizomycotina</taxon>
        <taxon>Sordariomycetes</taxon>
        <taxon>Sordariomycetidae</taxon>
        <taxon>Coniochaetales</taxon>
        <taxon>Coniochaetaceae</taxon>
        <taxon>Coniochaeta</taxon>
    </lineage>
</organism>
<evidence type="ECO:0000313" key="7">
    <source>
        <dbReference type="Proteomes" id="UP001174691"/>
    </source>
</evidence>